<dbReference type="PRINTS" id="PR00080">
    <property type="entry name" value="SDRFAMILY"/>
</dbReference>
<dbReference type="SUPFAM" id="SSF51735">
    <property type="entry name" value="NAD(P)-binding Rossmann-fold domains"/>
    <property type="match status" value="1"/>
</dbReference>
<comment type="similarity">
    <text evidence="1">Belongs to the short-chain dehydrogenases/reductases (SDR) family.</text>
</comment>
<dbReference type="AlphaFoldDB" id="A0A3N0V128"/>
<proteinExistence type="inferred from homology"/>
<dbReference type="PANTHER" id="PTHR43943">
    <property type="entry name" value="DEHYDROGENASE/REDUCTASE (SDR FAMILY) MEMBER 4"/>
    <property type="match status" value="1"/>
</dbReference>
<dbReference type="Pfam" id="PF13561">
    <property type="entry name" value="adh_short_C2"/>
    <property type="match status" value="1"/>
</dbReference>
<protein>
    <submittedName>
        <fullName evidence="3">SDR family oxidoreductase</fullName>
    </submittedName>
</protein>
<dbReference type="InterPro" id="IPR036291">
    <property type="entry name" value="NAD(P)-bd_dom_sf"/>
</dbReference>
<keyword evidence="4" id="KW-1185">Reference proteome</keyword>
<gene>
    <name evidence="3" type="ORF">ED208_15460</name>
</gene>
<dbReference type="CDD" id="cd05233">
    <property type="entry name" value="SDR_c"/>
    <property type="match status" value="1"/>
</dbReference>
<dbReference type="GO" id="GO:0016491">
    <property type="term" value="F:oxidoreductase activity"/>
    <property type="evidence" value="ECO:0007669"/>
    <property type="project" value="UniProtKB-KW"/>
</dbReference>
<evidence type="ECO:0000256" key="2">
    <source>
        <dbReference type="ARBA" id="ARBA00023002"/>
    </source>
</evidence>
<dbReference type="Proteomes" id="UP000282106">
    <property type="component" value="Unassembled WGS sequence"/>
</dbReference>
<evidence type="ECO:0000256" key="1">
    <source>
        <dbReference type="ARBA" id="ARBA00006484"/>
    </source>
</evidence>
<dbReference type="RefSeq" id="WP_123212828.1">
    <property type="nucleotide sequence ID" value="NZ_RJVO01000009.1"/>
</dbReference>
<organism evidence="3 4">
    <name type="scientific">Stagnimonas aquatica</name>
    <dbReference type="NCBI Taxonomy" id="2689987"/>
    <lineage>
        <taxon>Bacteria</taxon>
        <taxon>Pseudomonadati</taxon>
        <taxon>Pseudomonadota</taxon>
        <taxon>Gammaproteobacteria</taxon>
        <taxon>Nevskiales</taxon>
        <taxon>Nevskiaceae</taxon>
        <taxon>Stagnimonas</taxon>
    </lineage>
</organism>
<evidence type="ECO:0000313" key="3">
    <source>
        <dbReference type="EMBL" id="ROH86433.1"/>
    </source>
</evidence>
<keyword evidence="2" id="KW-0560">Oxidoreductase</keyword>
<dbReference type="PANTHER" id="PTHR43943:SF17">
    <property type="entry name" value="3-PHENYLPROPIONATE-DIHYDRODIOL_CINNAMIC ACID-DIHYDRODIOL DEHYDROGENASE"/>
    <property type="match status" value="1"/>
</dbReference>
<reference evidence="3 4" key="1">
    <citation type="submission" date="2018-10" db="EMBL/GenBank/DDBJ databases">
        <authorList>
            <person name="Chen W.-M."/>
        </authorList>
    </citation>
    <scope>NUCLEOTIDE SEQUENCE [LARGE SCALE GENOMIC DNA]</scope>
    <source>
        <strain evidence="3 4">THS-13</strain>
    </source>
</reference>
<dbReference type="Gene3D" id="3.40.50.720">
    <property type="entry name" value="NAD(P)-binding Rossmann-like Domain"/>
    <property type="match status" value="1"/>
</dbReference>
<dbReference type="EMBL" id="RJVO01000009">
    <property type="protein sequence ID" value="ROH86433.1"/>
    <property type="molecule type" value="Genomic_DNA"/>
</dbReference>
<dbReference type="FunFam" id="3.40.50.720:FF:000084">
    <property type="entry name" value="Short-chain dehydrogenase reductase"/>
    <property type="match status" value="1"/>
</dbReference>
<name>A0A3N0V128_9GAMM</name>
<sequence length="254" mass="26085">MTQRLKGKIALVTGGGQGVGQGIAYALAAEGAAVAVTGRTLAKLEGTVAEIGRRGSRGLALACDVKDAGSLEQVVAETVAQLGGLDILVNCAQEVPLGTLNGLSEAAFAAGWESGPLATFRLMRLAYPHLKKSGDGNIINLASSAAYRWDAAGYGAYSAVKEAIRQLTRAAACEWAKEGIRTNCILPLADSPAMAGWSAARPEEAAAFVATVPQQRVGACEADIGRFVANLCTADCRYINGQSIAVDGGQAYLG</sequence>
<dbReference type="InParanoid" id="A0A3N0V128"/>
<accession>A0A3N0V128</accession>
<dbReference type="InterPro" id="IPR002347">
    <property type="entry name" value="SDR_fam"/>
</dbReference>
<comment type="caution">
    <text evidence="3">The sequence shown here is derived from an EMBL/GenBank/DDBJ whole genome shotgun (WGS) entry which is preliminary data.</text>
</comment>
<dbReference type="PRINTS" id="PR00081">
    <property type="entry name" value="GDHRDH"/>
</dbReference>
<evidence type="ECO:0000313" key="4">
    <source>
        <dbReference type="Proteomes" id="UP000282106"/>
    </source>
</evidence>